<dbReference type="Proteomes" id="UP000257109">
    <property type="component" value="Unassembled WGS sequence"/>
</dbReference>
<feature type="non-terminal residue" evidence="1">
    <location>
        <position position="1"/>
    </location>
</feature>
<name>A0A371HQQ5_MUCPR</name>
<evidence type="ECO:0000313" key="2">
    <source>
        <dbReference type="Proteomes" id="UP000257109"/>
    </source>
</evidence>
<accession>A0A371HQQ5</accession>
<dbReference type="AlphaFoldDB" id="A0A371HQQ5"/>
<protein>
    <submittedName>
        <fullName evidence="1">Uncharacterized protein</fullName>
    </submittedName>
</protein>
<proteinExistence type="predicted"/>
<keyword evidence="2" id="KW-1185">Reference proteome</keyword>
<sequence>MDATRGWVIKLERRWSRHHLDEHSLKFNFKTSNNQVEYETLLAGDMDLEVVAHQIVYHSDSQLVKHIPRKDNMQANMSSKLATSKVGQHQTTFHRIVKSPAIEEIEVLSTERTDQKWMTPIWDYLKKATTPNDKIEVAKSGEELVDI</sequence>
<dbReference type="EMBL" id="QJKJ01001941">
    <property type="protein sequence ID" value="RDY05118.1"/>
    <property type="molecule type" value="Genomic_DNA"/>
</dbReference>
<dbReference type="PANTHER" id="PTHR48475:SF2">
    <property type="entry name" value="RIBONUCLEASE H"/>
    <property type="match status" value="1"/>
</dbReference>
<evidence type="ECO:0000313" key="1">
    <source>
        <dbReference type="EMBL" id="RDY05118.1"/>
    </source>
</evidence>
<gene>
    <name evidence="1" type="ORF">CR513_11074</name>
</gene>
<organism evidence="1 2">
    <name type="scientific">Mucuna pruriens</name>
    <name type="common">Velvet bean</name>
    <name type="synonym">Dolichos pruriens</name>
    <dbReference type="NCBI Taxonomy" id="157652"/>
    <lineage>
        <taxon>Eukaryota</taxon>
        <taxon>Viridiplantae</taxon>
        <taxon>Streptophyta</taxon>
        <taxon>Embryophyta</taxon>
        <taxon>Tracheophyta</taxon>
        <taxon>Spermatophyta</taxon>
        <taxon>Magnoliopsida</taxon>
        <taxon>eudicotyledons</taxon>
        <taxon>Gunneridae</taxon>
        <taxon>Pentapetalae</taxon>
        <taxon>rosids</taxon>
        <taxon>fabids</taxon>
        <taxon>Fabales</taxon>
        <taxon>Fabaceae</taxon>
        <taxon>Papilionoideae</taxon>
        <taxon>50 kb inversion clade</taxon>
        <taxon>NPAAA clade</taxon>
        <taxon>indigoferoid/millettioid clade</taxon>
        <taxon>Phaseoleae</taxon>
        <taxon>Mucuna</taxon>
    </lineage>
</organism>
<comment type="caution">
    <text evidence="1">The sequence shown here is derived from an EMBL/GenBank/DDBJ whole genome shotgun (WGS) entry which is preliminary data.</text>
</comment>
<dbReference type="PANTHER" id="PTHR48475">
    <property type="entry name" value="RIBONUCLEASE H"/>
    <property type="match status" value="1"/>
</dbReference>
<reference evidence="1" key="1">
    <citation type="submission" date="2018-05" db="EMBL/GenBank/DDBJ databases">
        <title>Draft genome of Mucuna pruriens seed.</title>
        <authorList>
            <person name="Nnadi N.E."/>
            <person name="Vos R."/>
            <person name="Hasami M.H."/>
            <person name="Devisetty U.K."/>
            <person name="Aguiy J.C."/>
        </authorList>
    </citation>
    <scope>NUCLEOTIDE SEQUENCE [LARGE SCALE GENOMIC DNA]</scope>
    <source>
        <strain evidence="1">JCA_2017</strain>
    </source>
</reference>